<reference evidence="8 9" key="1">
    <citation type="journal article" date="2020" name="bioRxiv">
        <title>Metabolic contributions of an alphaproteobacterial endosymbiont in the apicomplexan Cardiosporidium cionae.</title>
        <authorList>
            <person name="Hunter E.S."/>
            <person name="Paight C.J."/>
            <person name="Lane C.E."/>
        </authorList>
    </citation>
    <scope>NUCLEOTIDE SEQUENCE [LARGE SCALE GENOMIC DNA]</scope>
    <source>
        <strain evidence="8">ESH_2018</strain>
    </source>
</reference>
<dbReference type="InterPro" id="IPR050840">
    <property type="entry name" value="Adaptor_Complx_Large_Subunit"/>
</dbReference>
<keyword evidence="2 5" id="KW-0813">Transport</keyword>
<keyword evidence="4 5" id="KW-0472">Membrane</keyword>
<dbReference type="Gene3D" id="1.25.10.10">
    <property type="entry name" value="Leucine-rich Repeat Variant"/>
    <property type="match status" value="1"/>
</dbReference>
<evidence type="ECO:0000256" key="5">
    <source>
        <dbReference type="PIRNR" id="PIRNR037091"/>
    </source>
</evidence>
<evidence type="ECO:0000256" key="6">
    <source>
        <dbReference type="SAM" id="MobiDB-lite"/>
    </source>
</evidence>
<name>A0ABQ7JBW0_9APIC</name>
<keyword evidence="3 5" id="KW-0653">Protein transport</keyword>
<sequence length="983" mass="110760">MVAPHINGLILFIAGVRECSNADSENARIIKEIAKIKQKLVNAKNLNGYERKKCCWKLVYCYLLGFDVDFGYLEVVQLLSSTKYSEKNTGYIASSLLFLNSTELLCLCVNTMKIDMSSPNENFVALALNNFTFVANEEMIENLLSTIIGLTKKQNENPYIHKKAYMCLLKILRKDPNFMDISVWKPILLEAFEKGNKVSVLIAVCNVILAYLELDSEGWEDIIPHVMSHLDRCANDLFPSSFVYYNVPAPWLQVKLLRMLQFLPPPSVMDSVVFINEVIRKLILRHPTQSIPNPANFSRRRNRQFLEAMNRFNIGHAILFEAINVGIHYENSLDLEIKEMVITKLGTLLTLKEPNVRYIGLDAMARMAYDPVAAGSLKRYTDQIISQLREGDISIKRQSLNLLYGLCDKENWSYIINELLNILKNADNVMQEELVLKIAILVEKNAPDLSWYVDVVFRMFEYAPDYVAEDVWYRVVQVVTGFDEDSAPKELQEYAAQKAFDYLSVEFVYEPVVKMGAYLLGEFGHQISKDVTGQEIFTILKKHITLSSPTTKGMIFVALSKLSNVFPELQEEVVQLLEEFEDTHDVDLQTRACELALLLQLGSENVEKALGMMPMYSEHVQSNNLLIARLKQSAKTRAQSRVELEDAAATAGGLLKTSLHATTAADDEEDDETSEKDEEEDDEDSNASTEKSDLLEQSDLDELGNGTNGVVHTQSNELSEVEISNAIQKLIESPGTNAIRLYWKILCLKNSGSLYESSVLRISLTQSYSNYKGSLAFTFSNHHSKGGILCPIRLNIAQQPNVTVELETNNIESLSPGESIIIRASVTCHSANMAIPSLDLLTYFKEGGSSQEIKLRFYLPVIVTKFCIPNKITSESTMGAWQSLGASNEEKCLGTLKFSPQKLSHLMEKIFNFSPFQVGEYYGASSVFVIAPSQPQMQPTRIPCLCMMKEKDDKSIILVRSMDKSLSKVVSSFFQNFLMVQKG</sequence>
<gene>
    <name evidence="8" type="ORF">IE077_002009</name>
</gene>
<evidence type="ECO:0000256" key="1">
    <source>
        <dbReference type="ARBA" id="ARBA00004184"/>
    </source>
</evidence>
<evidence type="ECO:0000313" key="9">
    <source>
        <dbReference type="Proteomes" id="UP000823046"/>
    </source>
</evidence>
<evidence type="ECO:0000256" key="4">
    <source>
        <dbReference type="ARBA" id="ARBA00023136"/>
    </source>
</evidence>
<comment type="subcellular location">
    <subcellularLocation>
        <location evidence="1">Endomembrane system</location>
        <topology evidence="1">Peripheral membrane protein</topology>
    </subcellularLocation>
    <subcellularLocation>
        <location evidence="5">Membrane</location>
        <location evidence="5">Coated pit</location>
    </subcellularLocation>
</comment>
<dbReference type="EMBL" id="JADAQX010000178">
    <property type="protein sequence ID" value="KAF8821456.1"/>
    <property type="molecule type" value="Genomic_DNA"/>
</dbReference>
<dbReference type="InterPro" id="IPR017104">
    <property type="entry name" value="AP2_complex_asu"/>
</dbReference>
<dbReference type="Pfam" id="PF01602">
    <property type="entry name" value="Adaptin_N"/>
    <property type="match status" value="1"/>
</dbReference>
<comment type="function">
    <text evidence="5">Adaptins are components of the adaptor complexes which link clathrin to receptors in coated vesicles. Clathrin-associated protein complexes are believed to interact with the cytoplasmic tails of membrane proteins, leading to their selection and concentration.</text>
</comment>
<dbReference type="Proteomes" id="UP000823046">
    <property type="component" value="Unassembled WGS sequence"/>
</dbReference>
<protein>
    <recommendedName>
        <fullName evidence="5">AP-2 complex subunit alpha</fullName>
    </recommendedName>
</protein>
<comment type="caution">
    <text evidence="8">The sequence shown here is derived from an EMBL/GenBank/DDBJ whole genome shotgun (WGS) entry which is preliminary data.</text>
</comment>
<accession>A0ABQ7JBW0</accession>
<dbReference type="InterPro" id="IPR016024">
    <property type="entry name" value="ARM-type_fold"/>
</dbReference>
<dbReference type="InterPro" id="IPR002553">
    <property type="entry name" value="Clathrin/coatomer_adapt-like_N"/>
</dbReference>
<dbReference type="InterPro" id="IPR013041">
    <property type="entry name" value="Clathrin_app_Ig-like_sf"/>
</dbReference>
<evidence type="ECO:0000313" key="8">
    <source>
        <dbReference type="EMBL" id="KAF8821456.1"/>
    </source>
</evidence>
<feature type="compositionally biased region" description="Acidic residues" evidence="6">
    <location>
        <begin position="665"/>
        <end position="685"/>
    </location>
</feature>
<evidence type="ECO:0000256" key="2">
    <source>
        <dbReference type="ARBA" id="ARBA00022448"/>
    </source>
</evidence>
<proteinExistence type="inferred from homology"/>
<keyword evidence="9" id="KW-1185">Reference proteome</keyword>
<evidence type="ECO:0000259" key="7">
    <source>
        <dbReference type="Pfam" id="PF01602"/>
    </source>
</evidence>
<feature type="region of interest" description="Disordered" evidence="6">
    <location>
        <begin position="655"/>
        <end position="711"/>
    </location>
</feature>
<keyword evidence="5" id="KW-0254">Endocytosis</keyword>
<keyword evidence="5" id="KW-0168">Coated pit</keyword>
<dbReference type="InterPro" id="IPR011989">
    <property type="entry name" value="ARM-like"/>
</dbReference>
<dbReference type="SUPFAM" id="SSF48371">
    <property type="entry name" value="ARM repeat"/>
    <property type="match status" value="1"/>
</dbReference>
<dbReference type="SUPFAM" id="SSF49348">
    <property type="entry name" value="Clathrin adaptor appendage domain"/>
    <property type="match status" value="1"/>
</dbReference>
<dbReference type="Gene3D" id="2.60.40.1230">
    <property type="match status" value="1"/>
</dbReference>
<dbReference type="PIRSF" id="PIRSF037091">
    <property type="entry name" value="AP2_complex_alpha"/>
    <property type="match status" value="1"/>
</dbReference>
<dbReference type="PANTHER" id="PTHR22780">
    <property type="entry name" value="ADAPTIN, ALPHA/GAMMA/EPSILON"/>
    <property type="match status" value="1"/>
</dbReference>
<organism evidence="8 9">
    <name type="scientific">Cardiosporidium cionae</name>
    <dbReference type="NCBI Taxonomy" id="476202"/>
    <lineage>
        <taxon>Eukaryota</taxon>
        <taxon>Sar</taxon>
        <taxon>Alveolata</taxon>
        <taxon>Apicomplexa</taxon>
        <taxon>Aconoidasida</taxon>
        <taxon>Nephromycida</taxon>
        <taxon>Cardiosporidium</taxon>
    </lineage>
</organism>
<feature type="domain" description="Clathrin/coatomer adaptor adaptin-like N-terminal" evidence="7">
    <location>
        <begin position="26"/>
        <end position="601"/>
    </location>
</feature>
<comment type="similarity">
    <text evidence="5">Belongs to the adaptor complexes large subunit family.</text>
</comment>
<evidence type="ECO:0000256" key="3">
    <source>
        <dbReference type="ARBA" id="ARBA00022927"/>
    </source>
</evidence>